<dbReference type="SUPFAM" id="SSF51445">
    <property type="entry name" value="(Trans)glycosidases"/>
    <property type="match status" value="1"/>
</dbReference>
<dbReference type="EC" id="3.2.1.45" evidence="5 12"/>
<dbReference type="GO" id="GO:0008202">
    <property type="term" value="P:steroid metabolic process"/>
    <property type="evidence" value="ECO:0007669"/>
    <property type="project" value="UniProtKB-ARBA"/>
</dbReference>
<accession>A0AAJ6Z9Z7</accession>
<dbReference type="GO" id="GO:0006680">
    <property type="term" value="P:glucosylceramide catabolic process"/>
    <property type="evidence" value="ECO:0007669"/>
    <property type="project" value="UniProtKB-ARBA"/>
</dbReference>
<evidence type="ECO:0000259" key="13">
    <source>
        <dbReference type="Pfam" id="PF02055"/>
    </source>
</evidence>
<evidence type="ECO:0000256" key="11">
    <source>
        <dbReference type="ARBA" id="ARBA00051345"/>
    </source>
</evidence>
<proteinExistence type="inferred from homology"/>
<gene>
    <name evidence="15" type="primary">LOC106117985</name>
</gene>
<dbReference type="GO" id="GO:0010605">
    <property type="term" value="P:negative regulation of macromolecule metabolic process"/>
    <property type="evidence" value="ECO:0007669"/>
    <property type="project" value="UniProtKB-ARBA"/>
</dbReference>
<evidence type="ECO:0000256" key="3">
    <source>
        <dbReference type="ARBA" id="ARBA00004991"/>
    </source>
</evidence>
<evidence type="ECO:0000256" key="2">
    <source>
        <dbReference type="ARBA" id="ARBA00004760"/>
    </source>
</evidence>
<feature type="domain" description="Glycosyl hydrolase family 30 TIM-barrel" evidence="13">
    <location>
        <begin position="120"/>
        <end position="467"/>
    </location>
</feature>
<dbReference type="PRINTS" id="PR00843">
    <property type="entry name" value="GLHYDRLASE30"/>
</dbReference>
<comment type="similarity">
    <text evidence="4 12">Belongs to the glycosyl hydrolase 30 family.</text>
</comment>
<feature type="domain" description="Glycosyl hydrolase family 30 beta sandwich" evidence="14">
    <location>
        <begin position="470"/>
        <end position="533"/>
    </location>
</feature>
<dbReference type="InterPro" id="IPR017853">
    <property type="entry name" value="GH"/>
</dbReference>
<dbReference type="Gene3D" id="3.20.20.80">
    <property type="entry name" value="Glycosidases"/>
    <property type="match status" value="1"/>
</dbReference>
<keyword evidence="7 12" id="KW-0378">Hydrolase</keyword>
<dbReference type="AlphaFoldDB" id="A0AAJ6Z9Z7"/>
<dbReference type="GO" id="GO:0004348">
    <property type="term" value="F:glucosylceramidase activity"/>
    <property type="evidence" value="ECO:0007669"/>
    <property type="project" value="UniProtKB-EC"/>
</dbReference>
<evidence type="ECO:0000313" key="15">
    <source>
        <dbReference type="RefSeq" id="XP_013167984.1"/>
    </source>
</evidence>
<dbReference type="GO" id="GO:0042391">
    <property type="term" value="P:regulation of membrane potential"/>
    <property type="evidence" value="ECO:0007669"/>
    <property type="project" value="UniProtKB-ARBA"/>
</dbReference>
<keyword evidence="8 12" id="KW-0746">Sphingolipid metabolism</keyword>
<dbReference type="GO" id="GO:0006066">
    <property type="term" value="P:alcohol metabolic process"/>
    <property type="evidence" value="ECO:0007669"/>
    <property type="project" value="UniProtKB-ARBA"/>
</dbReference>
<evidence type="ECO:0000256" key="4">
    <source>
        <dbReference type="ARBA" id="ARBA00005382"/>
    </source>
</evidence>
<keyword evidence="9 12" id="KW-0443">Lipid metabolism</keyword>
<dbReference type="GO" id="GO:0005102">
    <property type="term" value="F:signaling receptor binding"/>
    <property type="evidence" value="ECO:0007669"/>
    <property type="project" value="UniProtKB-ARBA"/>
</dbReference>
<dbReference type="InterPro" id="IPR033453">
    <property type="entry name" value="Glyco_hydro_30_TIM-barrel"/>
</dbReference>
<organism evidence="15">
    <name type="scientific">Papilio xuthus</name>
    <name type="common">Asian swallowtail butterfly</name>
    <dbReference type="NCBI Taxonomy" id="66420"/>
    <lineage>
        <taxon>Eukaryota</taxon>
        <taxon>Metazoa</taxon>
        <taxon>Ecdysozoa</taxon>
        <taxon>Arthropoda</taxon>
        <taxon>Hexapoda</taxon>
        <taxon>Insecta</taxon>
        <taxon>Pterygota</taxon>
        <taxon>Neoptera</taxon>
        <taxon>Endopterygota</taxon>
        <taxon>Lepidoptera</taxon>
        <taxon>Glossata</taxon>
        <taxon>Ditrysia</taxon>
        <taxon>Papilionoidea</taxon>
        <taxon>Papilionidae</taxon>
        <taxon>Papilioninae</taxon>
        <taxon>Papilio</taxon>
    </lineage>
</organism>
<comment type="catalytic activity">
    <reaction evidence="11">
        <text>an N-acyl-1-beta-D-glucosyl-15-methylhexadecasphing-4-enine + H2O = an N-acyl-15-methylhexadecasphing-4-enine + D-glucose</text>
        <dbReference type="Rhea" id="RHEA:34755"/>
        <dbReference type="ChEBI" id="CHEBI:4167"/>
        <dbReference type="ChEBI" id="CHEBI:15377"/>
        <dbReference type="ChEBI" id="CHEBI:70815"/>
        <dbReference type="ChEBI" id="CHEBI:70846"/>
    </reaction>
    <physiologicalReaction direction="left-to-right" evidence="11">
        <dbReference type="Rhea" id="RHEA:34756"/>
    </physiologicalReaction>
</comment>
<evidence type="ECO:0000256" key="9">
    <source>
        <dbReference type="ARBA" id="ARBA00023098"/>
    </source>
</evidence>
<dbReference type="Pfam" id="PF02055">
    <property type="entry name" value="Glyco_hydro_30"/>
    <property type="match status" value="1"/>
</dbReference>
<evidence type="ECO:0000256" key="5">
    <source>
        <dbReference type="ARBA" id="ARBA00012658"/>
    </source>
</evidence>
<dbReference type="RefSeq" id="XP_013167984.1">
    <property type="nucleotide sequence ID" value="XM_013312530.1"/>
</dbReference>
<evidence type="ECO:0000256" key="12">
    <source>
        <dbReference type="RuleBase" id="RU361188"/>
    </source>
</evidence>
<evidence type="ECO:0000256" key="1">
    <source>
        <dbReference type="ARBA" id="ARBA00001013"/>
    </source>
</evidence>
<dbReference type="Pfam" id="PF17189">
    <property type="entry name" value="Glyco_hydro_30C"/>
    <property type="match status" value="1"/>
</dbReference>
<dbReference type="Proteomes" id="UP000694872">
    <property type="component" value="Unplaced"/>
</dbReference>
<evidence type="ECO:0000256" key="8">
    <source>
        <dbReference type="ARBA" id="ARBA00022919"/>
    </source>
</evidence>
<dbReference type="InterPro" id="IPR001139">
    <property type="entry name" value="Glyco_hydro_30"/>
</dbReference>
<comment type="pathway">
    <text evidence="2">Lipid metabolism; sphingolipid metabolism.</text>
</comment>
<protein>
    <recommendedName>
        <fullName evidence="5 12">Glucosylceramidase</fullName>
        <ecNumber evidence="5 12">3.2.1.45</ecNumber>
    </recommendedName>
</protein>
<dbReference type="SUPFAM" id="SSF51011">
    <property type="entry name" value="Glycosyl hydrolase domain"/>
    <property type="match status" value="1"/>
</dbReference>
<dbReference type="GO" id="GO:0005764">
    <property type="term" value="C:lysosome"/>
    <property type="evidence" value="ECO:0007669"/>
    <property type="project" value="UniProtKB-ARBA"/>
</dbReference>
<dbReference type="GO" id="GO:0030163">
    <property type="term" value="P:protein catabolic process"/>
    <property type="evidence" value="ECO:0007669"/>
    <property type="project" value="UniProtKB-ARBA"/>
</dbReference>
<comment type="catalytic activity">
    <reaction evidence="10">
        <text>a beta-D-glucosylceramide + H2O = an N-acyl-sphingoid base + D-glucose</text>
        <dbReference type="Rhea" id="RHEA:81447"/>
        <dbReference type="ChEBI" id="CHEBI:4167"/>
        <dbReference type="ChEBI" id="CHEBI:15377"/>
        <dbReference type="ChEBI" id="CHEBI:83264"/>
        <dbReference type="ChEBI" id="CHEBI:83273"/>
    </reaction>
    <physiologicalReaction direction="left-to-right" evidence="10">
        <dbReference type="Rhea" id="RHEA:81448"/>
    </physiologicalReaction>
</comment>
<dbReference type="Gene3D" id="2.60.40.1180">
    <property type="entry name" value="Golgi alpha-mannosidase II"/>
    <property type="match status" value="1"/>
</dbReference>
<evidence type="ECO:0000256" key="7">
    <source>
        <dbReference type="ARBA" id="ARBA00022801"/>
    </source>
</evidence>
<comment type="pathway">
    <text evidence="3">Sphingolipid metabolism.</text>
</comment>
<dbReference type="GO" id="GO:0016758">
    <property type="term" value="F:hexosyltransferase activity"/>
    <property type="evidence" value="ECO:0007669"/>
    <property type="project" value="UniProtKB-ARBA"/>
</dbReference>
<dbReference type="GO" id="GO:0006914">
    <property type="term" value="P:autophagy"/>
    <property type="evidence" value="ECO:0007669"/>
    <property type="project" value="UniProtKB-ARBA"/>
</dbReference>
<dbReference type="GO" id="GO:0007040">
    <property type="term" value="P:lysosome organization"/>
    <property type="evidence" value="ECO:0007669"/>
    <property type="project" value="UniProtKB-ARBA"/>
</dbReference>
<evidence type="ECO:0000259" key="14">
    <source>
        <dbReference type="Pfam" id="PF17189"/>
    </source>
</evidence>
<dbReference type="FunFam" id="3.20.20.80:FF:000030">
    <property type="entry name" value="Lysosomal acid glucosylceramidase"/>
    <property type="match status" value="1"/>
</dbReference>
<dbReference type="GO" id="GO:0051246">
    <property type="term" value="P:regulation of protein metabolic process"/>
    <property type="evidence" value="ECO:0007669"/>
    <property type="project" value="UniProtKB-ARBA"/>
</dbReference>
<dbReference type="GO" id="GO:0016241">
    <property type="term" value="P:regulation of macroautophagy"/>
    <property type="evidence" value="ECO:0007669"/>
    <property type="project" value="UniProtKB-ARBA"/>
</dbReference>
<name>A0AAJ6Z9Z7_PAPXU</name>
<dbReference type="InterPro" id="IPR013780">
    <property type="entry name" value="Glyco_hydro_b"/>
</dbReference>
<evidence type="ECO:0000256" key="6">
    <source>
        <dbReference type="ARBA" id="ARBA00022729"/>
    </source>
</evidence>
<reference evidence="15" key="1">
    <citation type="submission" date="2025-08" db="UniProtKB">
        <authorList>
            <consortium name="RefSeq"/>
        </authorList>
    </citation>
    <scope>IDENTIFICATION</scope>
</reference>
<dbReference type="GO" id="GO:0032006">
    <property type="term" value="P:regulation of TOR signaling"/>
    <property type="evidence" value="ECO:0007669"/>
    <property type="project" value="UniProtKB-ARBA"/>
</dbReference>
<keyword evidence="6" id="KW-0732">Signal</keyword>
<dbReference type="PANTHER" id="PTHR11069:SF23">
    <property type="entry name" value="LYSOSOMAL ACID GLUCOSYLCERAMIDASE"/>
    <property type="match status" value="1"/>
</dbReference>
<sequence length="539" mass="61258">MQSLAVMAREGDVHKEDITLSYTTLPANKLPLLNFNRILSDKPCAARQIKDRSIICVCNTTYCDEFTREKPVKGGYVTYTSSEAGSRFKKGSGVFHDSDWNPKCCSASLVVNPKAKYQMVEGFGGAVTDAASINWKSLPEEMQQSLIDSYYSSKGLEYNMIRVPIGGCDFSTHAYAYNEQPENDVDLLNFNLTSEDFDFKIPMIRAINRVATAPVHIVATTWSPPIWMKTNHNISGYGRLKKEYFQTYAWYHYKFIEQYAAQGISIWAITTTNEPIDGFFGLARFNTLGWSIDNMAEWIVKNLGPTIRNSKFKDVKILTCDDQRFTIPFWFNVMLRTNPKALEYIDGVGVHFYADKVVPASILNVVSNSHPDKFILATEACEGSFPWQTEKVDLGSWKRAVTYISDILEDLNHNVVGWIDWNLCLNTRGGPNWSENYVDSPIIVDAVKNEFYKQPMFYAMGHFSKFIKRGSRRIEVNEIKPLFSWSVKHVGFLTPDGTVVLVLFNEGDKRIVSVRCGKKKAVLELEAKSVTTMEFYCVL</sequence>
<dbReference type="GeneID" id="106117985"/>
<comment type="catalytic activity">
    <reaction evidence="1">
        <text>a beta-D-glucosyl-(1&lt;-&gt;1')-N-acylsphing-4-enine + H2O = an N-acylsphing-4-enine + D-glucose</text>
        <dbReference type="Rhea" id="RHEA:13269"/>
        <dbReference type="ChEBI" id="CHEBI:4167"/>
        <dbReference type="ChEBI" id="CHEBI:15377"/>
        <dbReference type="ChEBI" id="CHEBI:22801"/>
        <dbReference type="ChEBI" id="CHEBI:52639"/>
        <dbReference type="EC" id="3.2.1.45"/>
    </reaction>
    <physiologicalReaction direction="left-to-right" evidence="1">
        <dbReference type="Rhea" id="RHEA:13270"/>
    </physiologicalReaction>
</comment>
<evidence type="ECO:0000256" key="10">
    <source>
        <dbReference type="ARBA" id="ARBA00050474"/>
    </source>
</evidence>
<dbReference type="GO" id="GO:0005774">
    <property type="term" value="C:vacuolar membrane"/>
    <property type="evidence" value="ECO:0007669"/>
    <property type="project" value="UniProtKB-ARBA"/>
</dbReference>
<dbReference type="InterPro" id="IPR033452">
    <property type="entry name" value="GH30_C"/>
</dbReference>
<dbReference type="KEGG" id="pxu:106117985"/>
<dbReference type="PANTHER" id="PTHR11069">
    <property type="entry name" value="GLUCOSYLCERAMIDASE"/>
    <property type="match status" value="1"/>
</dbReference>
<keyword evidence="12" id="KW-0326">Glycosidase</keyword>